<proteinExistence type="predicted"/>
<gene>
    <name evidence="2" type="ORF">V144x_47340</name>
</gene>
<feature type="transmembrane region" description="Helical" evidence="1">
    <location>
        <begin position="117"/>
        <end position="141"/>
    </location>
</feature>
<protein>
    <recommendedName>
        <fullName evidence="4">DUF2306 domain-containing protein</fullName>
    </recommendedName>
</protein>
<feature type="transmembrane region" description="Helical" evidence="1">
    <location>
        <begin position="53"/>
        <end position="73"/>
    </location>
</feature>
<dbReference type="AlphaFoldDB" id="A0A517W1T0"/>
<accession>A0A517W1T0</accession>
<organism evidence="2 3">
    <name type="scientific">Gimesia aquarii</name>
    <dbReference type="NCBI Taxonomy" id="2527964"/>
    <lineage>
        <taxon>Bacteria</taxon>
        <taxon>Pseudomonadati</taxon>
        <taxon>Planctomycetota</taxon>
        <taxon>Planctomycetia</taxon>
        <taxon>Planctomycetales</taxon>
        <taxon>Planctomycetaceae</taxon>
        <taxon>Gimesia</taxon>
    </lineage>
</organism>
<keyword evidence="1" id="KW-1133">Transmembrane helix</keyword>
<reference evidence="2 3" key="1">
    <citation type="submission" date="2019-03" db="EMBL/GenBank/DDBJ databases">
        <title>Deep-cultivation of Planctomycetes and their phenomic and genomic characterization uncovers novel biology.</title>
        <authorList>
            <person name="Wiegand S."/>
            <person name="Jogler M."/>
            <person name="Boedeker C."/>
            <person name="Pinto D."/>
            <person name="Vollmers J."/>
            <person name="Rivas-Marin E."/>
            <person name="Kohn T."/>
            <person name="Peeters S.H."/>
            <person name="Heuer A."/>
            <person name="Rast P."/>
            <person name="Oberbeckmann S."/>
            <person name="Bunk B."/>
            <person name="Jeske O."/>
            <person name="Meyerdierks A."/>
            <person name="Storesund J.E."/>
            <person name="Kallscheuer N."/>
            <person name="Luecker S."/>
            <person name="Lage O.M."/>
            <person name="Pohl T."/>
            <person name="Merkel B.J."/>
            <person name="Hornburger P."/>
            <person name="Mueller R.-W."/>
            <person name="Bruemmer F."/>
            <person name="Labrenz M."/>
            <person name="Spormann A.M."/>
            <person name="Op den Camp H."/>
            <person name="Overmann J."/>
            <person name="Amann R."/>
            <person name="Jetten M.S.M."/>
            <person name="Mascher T."/>
            <person name="Medema M.H."/>
            <person name="Devos D.P."/>
            <person name="Kaster A.-K."/>
            <person name="Ovreas L."/>
            <person name="Rohde M."/>
            <person name="Galperin M.Y."/>
            <person name="Jogler C."/>
        </authorList>
    </citation>
    <scope>NUCLEOTIDE SEQUENCE [LARGE SCALE GENOMIC DNA]</scope>
    <source>
        <strain evidence="2 3">V144</strain>
    </source>
</reference>
<dbReference type="RefSeq" id="WP_144988532.1">
    <property type="nucleotide sequence ID" value="NZ_CP037920.1"/>
</dbReference>
<feature type="transmembrane region" description="Helical" evidence="1">
    <location>
        <begin position="85"/>
        <end position="105"/>
    </location>
</feature>
<keyword evidence="1" id="KW-0472">Membrane</keyword>
<keyword evidence="1" id="KW-0812">Transmembrane</keyword>
<dbReference type="EMBL" id="CP037920">
    <property type="protein sequence ID" value="QDT99223.1"/>
    <property type="molecule type" value="Genomic_DNA"/>
</dbReference>
<sequence length="211" mass="23454">MGYISRKEWALLICLFVFSFVPVVGGALRIVEIAGGPAIAPNNLRINADPLPALLHLLGAIPFCILGAFQFLPSIRKHAPKWHRCNGWIVIQGGIVSSITGLWMTQVYDLPVELQGGFLYFVRMVMGTAMTFFILLGLAAIRKRRVDVHSSWMIRAYAIGQGASTQTLIGLTWMAVMKEEPAGFPRDVMMTLAWVVNLMVAEWIIRKPSKN</sequence>
<name>A0A517W1T0_9PLAN</name>
<dbReference type="InterPro" id="IPR018750">
    <property type="entry name" value="DUF2306_membrane"/>
</dbReference>
<dbReference type="KEGG" id="gaw:V144x_47340"/>
<dbReference type="Pfam" id="PF10067">
    <property type="entry name" value="DUF2306"/>
    <property type="match status" value="1"/>
</dbReference>
<evidence type="ECO:0000313" key="2">
    <source>
        <dbReference type="EMBL" id="QDT99223.1"/>
    </source>
</evidence>
<evidence type="ECO:0008006" key="4">
    <source>
        <dbReference type="Google" id="ProtNLM"/>
    </source>
</evidence>
<feature type="transmembrane region" description="Helical" evidence="1">
    <location>
        <begin position="153"/>
        <end position="176"/>
    </location>
</feature>
<evidence type="ECO:0000313" key="3">
    <source>
        <dbReference type="Proteomes" id="UP000318704"/>
    </source>
</evidence>
<evidence type="ECO:0000256" key="1">
    <source>
        <dbReference type="SAM" id="Phobius"/>
    </source>
</evidence>
<feature type="transmembrane region" description="Helical" evidence="1">
    <location>
        <begin position="188"/>
        <end position="205"/>
    </location>
</feature>
<dbReference type="Proteomes" id="UP000318704">
    <property type="component" value="Chromosome"/>
</dbReference>